<name>A0A1F5YXX5_9BACT</name>
<dbReference type="Proteomes" id="UP000178448">
    <property type="component" value="Unassembled WGS sequence"/>
</dbReference>
<keyword evidence="1" id="KW-1133">Transmembrane helix</keyword>
<keyword evidence="1" id="KW-0812">Transmembrane</keyword>
<gene>
    <name evidence="2" type="ORF">A2Z33_07150</name>
</gene>
<evidence type="ECO:0000313" key="3">
    <source>
        <dbReference type="Proteomes" id="UP000178448"/>
    </source>
</evidence>
<feature type="transmembrane region" description="Helical" evidence="1">
    <location>
        <begin position="70"/>
        <end position="89"/>
    </location>
</feature>
<reference evidence="2 3" key="1">
    <citation type="journal article" date="2016" name="Nat. Commun.">
        <title>Thousands of microbial genomes shed light on interconnected biogeochemical processes in an aquifer system.</title>
        <authorList>
            <person name="Anantharaman K."/>
            <person name="Brown C.T."/>
            <person name="Hug L.A."/>
            <person name="Sharon I."/>
            <person name="Castelle C.J."/>
            <person name="Probst A.J."/>
            <person name="Thomas B.C."/>
            <person name="Singh A."/>
            <person name="Wilkins M.J."/>
            <person name="Karaoz U."/>
            <person name="Brodie E.L."/>
            <person name="Williams K.H."/>
            <person name="Hubbard S.S."/>
            <person name="Banfield J.F."/>
        </authorList>
    </citation>
    <scope>NUCLEOTIDE SEQUENCE [LARGE SCALE GENOMIC DNA]</scope>
</reference>
<dbReference type="STRING" id="1798374.A2Z33_07150"/>
<keyword evidence="1" id="KW-0472">Membrane</keyword>
<proteinExistence type="predicted"/>
<evidence type="ECO:0000256" key="1">
    <source>
        <dbReference type="SAM" id="Phobius"/>
    </source>
</evidence>
<comment type="caution">
    <text evidence="2">The sequence shown here is derived from an EMBL/GenBank/DDBJ whole genome shotgun (WGS) entry which is preliminary data.</text>
</comment>
<dbReference type="EMBL" id="MFJD01000001">
    <property type="protein sequence ID" value="OGG05031.1"/>
    <property type="molecule type" value="Genomic_DNA"/>
</dbReference>
<accession>A0A1F5YXX5</accession>
<evidence type="ECO:0000313" key="2">
    <source>
        <dbReference type="EMBL" id="OGG05031.1"/>
    </source>
</evidence>
<protein>
    <submittedName>
        <fullName evidence="2">Uncharacterized protein</fullName>
    </submittedName>
</protein>
<dbReference type="AlphaFoldDB" id="A0A1F5YXX5"/>
<organism evidence="2 3">
    <name type="scientific">Candidatus Gottesmanbacteria bacterium RBG_16_52_11</name>
    <dbReference type="NCBI Taxonomy" id="1798374"/>
    <lineage>
        <taxon>Bacteria</taxon>
        <taxon>Candidatus Gottesmaniibacteriota</taxon>
    </lineage>
</organism>
<sequence length="92" mass="10609">MPKRTRREKIIADARRIIRQNTETALPTPQAVYENPLPRKQEYSFRGQKITVAQAPAYDYSLIRKDIMRTVFLGAAGIAAELVIFFWLGSRQ</sequence>